<keyword evidence="3" id="KW-1185">Reference proteome</keyword>
<feature type="domain" description="PLOD1-3-like GT" evidence="1">
    <location>
        <begin position="1"/>
        <end position="55"/>
    </location>
</feature>
<dbReference type="PANTHER" id="PTHR10730:SF45">
    <property type="entry name" value="PROCOLLAGEN-LYSINE,2-OXOGLUTARATE 5-DIOXYGENASE"/>
    <property type="match status" value="1"/>
</dbReference>
<dbReference type="GO" id="GO:0008475">
    <property type="term" value="F:procollagen-lysine 5-dioxygenase activity"/>
    <property type="evidence" value="ECO:0007669"/>
    <property type="project" value="TreeGrafter"/>
</dbReference>
<comment type="caution">
    <text evidence="2">The sequence shown here is derived from an EMBL/GenBank/DDBJ whole genome shotgun (WGS) entry which is preliminary data.</text>
</comment>
<dbReference type="InterPro" id="IPR057589">
    <property type="entry name" value="GT_PLOD"/>
</dbReference>
<evidence type="ECO:0000313" key="2">
    <source>
        <dbReference type="EMBL" id="TGZ75505.1"/>
    </source>
</evidence>
<dbReference type="Proteomes" id="UP000308267">
    <property type="component" value="Unassembled WGS sequence"/>
</dbReference>
<dbReference type="GO" id="GO:0005783">
    <property type="term" value="C:endoplasmic reticulum"/>
    <property type="evidence" value="ECO:0007669"/>
    <property type="project" value="TreeGrafter"/>
</dbReference>
<dbReference type="OrthoDB" id="69177at2759"/>
<reference evidence="2 3" key="1">
    <citation type="journal article" date="2019" name="BMC Genomics">
        <title>New insights from Opisthorchis felineus genome: update on genomics of the epidemiologically important liver flukes.</title>
        <authorList>
            <person name="Ershov N.I."/>
            <person name="Mordvinov V.A."/>
            <person name="Prokhortchouk E.B."/>
            <person name="Pakharukova M.Y."/>
            <person name="Gunbin K.V."/>
            <person name="Ustyantsev K."/>
            <person name="Genaev M.A."/>
            <person name="Blinov A.G."/>
            <person name="Mazur A."/>
            <person name="Boulygina E."/>
            <person name="Tsygankova S."/>
            <person name="Khrameeva E."/>
            <person name="Chekanov N."/>
            <person name="Fan G."/>
            <person name="Xiao A."/>
            <person name="Zhang H."/>
            <person name="Xu X."/>
            <person name="Yang H."/>
            <person name="Solovyev V."/>
            <person name="Lee S.M."/>
            <person name="Liu X."/>
            <person name="Afonnikov D.A."/>
            <person name="Skryabin K.G."/>
        </authorList>
    </citation>
    <scope>NUCLEOTIDE SEQUENCE [LARGE SCALE GENOMIC DNA]</scope>
    <source>
        <strain evidence="2">AK-0245</strain>
        <tissue evidence="2">Whole organism</tissue>
    </source>
</reference>
<evidence type="ECO:0000313" key="3">
    <source>
        <dbReference type="Proteomes" id="UP000308267"/>
    </source>
</evidence>
<protein>
    <recommendedName>
        <fullName evidence="1">PLOD1-3-like GT domain-containing protein</fullName>
    </recommendedName>
</protein>
<accession>A0A4S2MFV8</accession>
<proteinExistence type="predicted"/>
<dbReference type="Pfam" id="PF25342">
    <property type="entry name" value="GT_PLOD"/>
    <property type="match status" value="1"/>
</dbReference>
<dbReference type="PANTHER" id="PTHR10730">
    <property type="entry name" value="PROCOLLAGEN-LYSINE,2-OXOGLUTARATE 5-DIOXYGENASE/GLYCOSYLTRANSFERASE 25 FAMILY MEMBER"/>
    <property type="match status" value="1"/>
</dbReference>
<dbReference type="InterPro" id="IPR050757">
    <property type="entry name" value="Collagen_mod_GT25"/>
</dbReference>
<feature type="non-terminal residue" evidence="2">
    <location>
        <position position="1"/>
    </location>
</feature>
<dbReference type="AlphaFoldDB" id="A0A4S2MFV8"/>
<name>A0A4S2MFV8_OPIFE</name>
<dbReference type="EMBL" id="SJOL01000620">
    <property type="protein sequence ID" value="TGZ75505.1"/>
    <property type="molecule type" value="Genomic_DNA"/>
</dbReference>
<gene>
    <name evidence="2" type="ORF">CRM22_000331</name>
</gene>
<organism evidence="2 3">
    <name type="scientific">Opisthorchis felineus</name>
    <dbReference type="NCBI Taxonomy" id="147828"/>
    <lineage>
        <taxon>Eukaryota</taxon>
        <taxon>Metazoa</taxon>
        <taxon>Spiralia</taxon>
        <taxon>Lophotrochozoa</taxon>
        <taxon>Platyhelminthes</taxon>
        <taxon>Trematoda</taxon>
        <taxon>Digenea</taxon>
        <taxon>Opisthorchiida</taxon>
        <taxon>Opisthorchiata</taxon>
        <taxon>Opisthorchiidae</taxon>
        <taxon>Opisthorchis</taxon>
    </lineage>
</organism>
<sequence>EQLNIGLDTKSLIFQNLHGAFTEVELRFMNDTGYLVNTKTNARPIVAHGNGPIKVGCF</sequence>
<dbReference type="STRING" id="147828.A0A4S2MFV8"/>
<evidence type="ECO:0000259" key="1">
    <source>
        <dbReference type="Pfam" id="PF25342"/>
    </source>
</evidence>